<name>A0A0E0CKG7_9ORYZ</name>
<accession>A0A0E0CKG7</accession>
<protein>
    <submittedName>
        <fullName evidence="2">Uncharacterized protein</fullName>
    </submittedName>
</protein>
<dbReference type="Gramene" id="OMERI02G16410.1">
    <property type="protein sequence ID" value="OMERI02G16410.1"/>
    <property type="gene ID" value="OMERI02G16410"/>
</dbReference>
<evidence type="ECO:0000313" key="3">
    <source>
        <dbReference type="Proteomes" id="UP000008021"/>
    </source>
</evidence>
<sequence>MCKEVGAMVHNGGTRESSDHVALPRPGKCLTARTDQYPTRAVTSIGGGCGDTQPRRWRSVVRQWREPWVPVENQRRWRHSGGSDGIAVVAMEWHWRLWPRRCHDAPPVVAMAARWWRGSNGWLGRGSRAAARGIGQGGGAAHGREGRKRRGWAGSAGLRLSWAGGLRKREWKGEEDGLNRGKFGPDE</sequence>
<reference evidence="2" key="1">
    <citation type="submission" date="2015-04" db="UniProtKB">
        <authorList>
            <consortium name="EnsemblPlants"/>
        </authorList>
    </citation>
    <scope>IDENTIFICATION</scope>
</reference>
<evidence type="ECO:0000313" key="2">
    <source>
        <dbReference type="EnsemblPlants" id="OMERI02G16410.1"/>
    </source>
</evidence>
<dbReference type="Proteomes" id="UP000008021">
    <property type="component" value="Chromosome 2"/>
</dbReference>
<reference evidence="2" key="2">
    <citation type="submission" date="2018-05" db="EMBL/GenBank/DDBJ databases">
        <title>OmerRS3 (Oryza meridionalis Reference Sequence Version 3).</title>
        <authorList>
            <person name="Zhang J."/>
            <person name="Kudrna D."/>
            <person name="Lee S."/>
            <person name="Talag J."/>
            <person name="Welchert J."/>
            <person name="Wing R.A."/>
        </authorList>
    </citation>
    <scope>NUCLEOTIDE SEQUENCE [LARGE SCALE GENOMIC DNA]</scope>
    <source>
        <strain evidence="2">cv. OR44</strain>
    </source>
</reference>
<dbReference type="EnsemblPlants" id="OMERI02G16410.1">
    <property type="protein sequence ID" value="OMERI02G16410.1"/>
    <property type="gene ID" value="OMERI02G16410"/>
</dbReference>
<feature type="region of interest" description="Disordered" evidence="1">
    <location>
        <begin position="133"/>
        <end position="152"/>
    </location>
</feature>
<dbReference type="HOGENOM" id="CLU_1449831_0_0_1"/>
<evidence type="ECO:0000256" key="1">
    <source>
        <dbReference type="SAM" id="MobiDB-lite"/>
    </source>
</evidence>
<proteinExistence type="predicted"/>
<organism evidence="2">
    <name type="scientific">Oryza meridionalis</name>
    <dbReference type="NCBI Taxonomy" id="40149"/>
    <lineage>
        <taxon>Eukaryota</taxon>
        <taxon>Viridiplantae</taxon>
        <taxon>Streptophyta</taxon>
        <taxon>Embryophyta</taxon>
        <taxon>Tracheophyta</taxon>
        <taxon>Spermatophyta</taxon>
        <taxon>Magnoliopsida</taxon>
        <taxon>Liliopsida</taxon>
        <taxon>Poales</taxon>
        <taxon>Poaceae</taxon>
        <taxon>BOP clade</taxon>
        <taxon>Oryzoideae</taxon>
        <taxon>Oryzeae</taxon>
        <taxon>Oryzinae</taxon>
        <taxon>Oryza</taxon>
    </lineage>
</organism>
<dbReference type="AlphaFoldDB" id="A0A0E0CKG7"/>
<keyword evidence="3" id="KW-1185">Reference proteome</keyword>